<dbReference type="InterPro" id="IPR029071">
    <property type="entry name" value="Ubiquitin-like_domsf"/>
</dbReference>
<dbReference type="GO" id="GO:0036435">
    <property type="term" value="F:K48-linked polyubiquitin modification-dependent protein binding"/>
    <property type="evidence" value="ECO:0007669"/>
    <property type="project" value="TreeGrafter"/>
</dbReference>
<evidence type="ECO:0000313" key="7">
    <source>
        <dbReference type="Proteomes" id="UP001328107"/>
    </source>
</evidence>
<dbReference type="PROSITE" id="PS50033">
    <property type="entry name" value="UBX"/>
    <property type="match status" value="1"/>
</dbReference>
<reference evidence="7" key="1">
    <citation type="submission" date="2022-10" db="EMBL/GenBank/DDBJ databases">
        <title>Genome assembly of Pristionchus species.</title>
        <authorList>
            <person name="Yoshida K."/>
            <person name="Sommer R.J."/>
        </authorList>
    </citation>
    <scope>NUCLEOTIDE SEQUENCE [LARGE SCALE GENOMIC DNA]</scope>
    <source>
        <strain evidence="7">RS5460</strain>
    </source>
</reference>
<dbReference type="InterPro" id="IPR001012">
    <property type="entry name" value="UBX_dom"/>
</dbReference>
<dbReference type="GO" id="GO:0005737">
    <property type="term" value="C:cytoplasm"/>
    <property type="evidence" value="ECO:0007669"/>
    <property type="project" value="UniProtKB-SubCell"/>
</dbReference>
<organism evidence="6 7">
    <name type="scientific">Pristionchus mayeri</name>
    <dbReference type="NCBI Taxonomy" id="1317129"/>
    <lineage>
        <taxon>Eukaryota</taxon>
        <taxon>Metazoa</taxon>
        <taxon>Ecdysozoa</taxon>
        <taxon>Nematoda</taxon>
        <taxon>Chromadorea</taxon>
        <taxon>Rhabditida</taxon>
        <taxon>Rhabditina</taxon>
        <taxon>Diplogasteromorpha</taxon>
        <taxon>Diplogasteroidea</taxon>
        <taxon>Neodiplogasteridae</taxon>
        <taxon>Pristionchus</taxon>
    </lineage>
</organism>
<dbReference type="AlphaFoldDB" id="A0AAN4Z4T3"/>
<dbReference type="Proteomes" id="UP001328107">
    <property type="component" value="Unassembled WGS sequence"/>
</dbReference>
<dbReference type="SUPFAM" id="SSF54236">
    <property type="entry name" value="Ubiquitin-like"/>
    <property type="match status" value="1"/>
</dbReference>
<dbReference type="SMART" id="SM00166">
    <property type="entry name" value="UBX"/>
    <property type="match status" value="1"/>
</dbReference>
<protein>
    <recommendedName>
        <fullName evidence="5">UBX domain-containing protein</fullName>
    </recommendedName>
</protein>
<dbReference type="Gene3D" id="3.10.20.90">
    <property type="entry name" value="Phosphatidylinositol 3-kinase Catalytic Subunit, Chain A, domain 1"/>
    <property type="match status" value="1"/>
</dbReference>
<dbReference type="GO" id="GO:0005634">
    <property type="term" value="C:nucleus"/>
    <property type="evidence" value="ECO:0007669"/>
    <property type="project" value="TreeGrafter"/>
</dbReference>
<dbReference type="PROSITE" id="PS00028">
    <property type="entry name" value="ZINC_FINGER_C2H2_1"/>
    <property type="match status" value="1"/>
</dbReference>
<evidence type="ECO:0000256" key="1">
    <source>
        <dbReference type="ARBA" id="ARBA00004496"/>
    </source>
</evidence>
<dbReference type="Gene3D" id="1.10.8.10">
    <property type="entry name" value="DNA helicase RuvA subunit, C-terminal domain"/>
    <property type="match status" value="1"/>
</dbReference>
<dbReference type="GO" id="GO:0032435">
    <property type="term" value="P:negative regulation of proteasomal ubiquitin-dependent protein catabolic process"/>
    <property type="evidence" value="ECO:0007669"/>
    <property type="project" value="TreeGrafter"/>
</dbReference>
<keyword evidence="2" id="KW-0963">Cytoplasm</keyword>
<proteinExistence type="predicted"/>
<feature type="compositionally biased region" description="Low complexity" evidence="4">
    <location>
        <begin position="47"/>
        <end position="67"/>
    </location>
</feature>
<feature type="compositionally biased region" description="Pro residues" evidence="4">
    <location>
        <begin position="207"/>
        <end position="217"/>
    </location>
</feature>
<dbReference type="Pfam" id="PF00789">
    <property type="entry name" value="UBX"/>
    <property type="match status" value="1"/>
</dbReference>
<evidence type="ECO:0000256" key="3">
    <source>
        <dbReference type="ARBA" id="ARBA00023054"/>
    </source>
</evidence>
<dbReference type="SUPFAM" id="SSF46934">
    <property type="entry name" value="UBA-like"/>
    <property type="match status" value="1"/>
</dbReference>
<evidence type="ECO:0000256" key="4">
    <source>
        <dbReference type="SAM" id="MobiDB-lite"/>
    </source>
</evidence>
<evidence type="ECO:0000259" key="5">
    <source>
        <dbReference type="PROSITE" id="PS50033"/>
    </source>
</evidence>
<accession>A0AAN4Z4T3</accession>
<keyword evidence="7" id="KW-1185">Reference proteome</keyword>
<feature type="region of interest" description="Disordered" evidence="4">
    <location>
        <begin position="139"/>
        <end position="224"/>
    </location>
</feature>
<name>A0AAN4Z4T3_9BILA</name>
<feature type="compositionally biased region" description="Basic and acidic residues" evidence="4">
    <location>
        <begin position="175"/>
        <end position="201"/>
    </location>
</feature>
<feature type="domain" description="UBX" evidence="5">
    <location>
        <begin position="227"/>
        <end position="304"/>
    </location>
</feature>
<dbReference type="InterPro" id="IPR009060">
    <property type="entry name" value="UBA-like_sf"/>
</dbReference>
<dbReference type="EMBL" id="BTRK01000001">
    <property type="protein sequence ID" value="GMR30690.1"/>
    <property type="molecule type" value="Genomic_DNA"/>
</dbReference>
<gene>
    <name evidence="6" type="ORF">PMAYCL1PPCAC_00885</name>
</gene>
<feature type="non-terminal residue" evidence="6">
    <location>
        <position position="1"/>
    </location>
</feature>
<sequence>QSIRDQLIEFGFDPVKAAEAAKKFTSLESAMEWLVSGQSDEHMDTEPSATAVAPAAGSAPSTASSAPSAAATSFKCNDCGKLMRNEHMMMFHASKSGHENFEESTEAIKPLTEEEKKEQAAKLKEKIAESMKLKAGLEAKEKVEREKKRVQEGKLMLERNEKRKEMEQLAAIAQRKREKEEEQAAKKRVLDQIKADREARKAHAAGLPPPEPKPAPSSAPVAPVEKKDYKEAVIQIRLPTGEAIKNTFPADSQLSAVRQWLETTKPELVPFALLQPFPRKLMTEEDFTASLSSNGMVPSGSLVVTRS</sequence>
<comment type="subcellular location">
    <subcellularLocation>
        <location evidence="1">Cytoplasm</location>
    </subcellularLocation>
</comment>
<dbReference type="PANTHER" id="PTHR46340:SF1">
    <property type="entry name" value="UBX DOMAIN-CONTAINING PROTEIN 1"/>
    <property type="match status" value="1"/>
</dbReference>
<comment type="caution">
    <text evidence="6">The sequence shown here is derived from an EMBL/GenBank/DDBJ whole genome shotgun (WGS) entry which is preliminary data.</text>
</comment>
<feature type="compositionally biased region" description="Basic and acidic residues" evidence="4">
    <location>
        <begin position="139"/>
        <end position="167"/>
    </location>
</feature>
<dbReference type="PANTHER" id="PTHR46340">
    <property type="entry name" value="UBX DOMAIN-CONTAINING PROTEIN 1"/>
    <property type="match status" value="1"/>
</dbReference>
<feature type="non-terminal residue" evidence="6">
    <location>
        <position position="307"/>
    </location>
</feature>
<feature type="region of interest" description="Disordered" evidence="4">
    <location>
        <begin position="38"/>
        <end position="67"/>
    </location>
</feature>
<dbReference type="InterPro" id="IPR013087">
    <property type="entry name" value="Znf_C2H2_type"/>
</dbReference>
<evidence type="ECO:0000256" key="2">
    <source>
        <dbReference type="ARBA" id="ARBA00022490"/>
    </source>
</evidence>
<keyword evidence="3" id="KW-0175">Coiled coil</keyword>
<dbReference type="GO" id="GO:1903094">
    <property type="term" value="P:negative regulation of protein K48-linked deubiquitination"/>
    <property type="evidence" value="ECO:0007669"/>
    <property type="project" value="TreeGrafter"/>
</dbReference>
<evidence type="ECO:0000313" key="6">
    <source>
        <dbReference type="EMBL" id="GMR30690.1"/>
    </source>
</evidence>
<dbReference type="GO" id="GO:0031397">
    <property type="term" value="P:negative regulation of protein ubiquitination"/>
    <property type="evidence" value="ECO:0007669"/>
    <property type="project" value="TreeGrafter"/>
</dbReference>